<dbReference type="SUPFAM" id="SSF56300">
    <property type="entry name" value="Metallo-dependent phosphatases"/>
    <property type="match status" value="1"/>
</dbReference>
<dbReference type="InterPro" id="IPR029052">
    <property type="entry name" value="Metallo-depent_PP-like"/>
</dbReference>
<dbReference type="InterPro" id="IPR016266">
    <property type="entry name" value="POLE2"/>
</dbReference>
<dbReference type="Gene3D" id="3.60.21.50">
    <property type="match status" value="1"/>
</dbReference>
<comment type="subcellular location">
    <subcellularLocation>
        <location evidence="1 6">Nucleus</location>
    </subcellularLocation>
</comment>
<evidence type="ECO:0000313" key="10">
    <source>
        <dbReference type="Proteomes" id="UP001307889"/>
    </source>
</evidence>
<dbReference type="PIRSF" id="PIRSF000799">
    <property type="entry name" value="DNA_pol_eps_2"/>
    <property type="match status" value="1"/>
</dbReference>
<dbReference type="PANTHER" id="PTHR12708:SF0">
    <property type="entry name" value="DNA POLYMERASE EPSILON SUBUNIT 2"/>
    <property type="match status" value="1"/>
</dbReference>
<sequence>MARAVQLKKRIHSIFQLNGFTVRGEASDFLLDNLKALNEAEREDWLEKINDFCLKQPLSSPVIEKSLVEAAILDSCKSEVDDEEQLLTVISAYEVPRFKYQIDRKKYLPLNDRCELFCEPSVKGTLFKDRYTLLYQRTLRNKLFYNAANDTTQFKLRPVEFLLSTSSKVENVVLLGLLTQLKEGKFYLEDPTGIIQLDLSETNYHDGLFADSCFVLAEGTYQDEVFSVRAIGLPPRENSSVSRVYYGSANAFGGPSRESLRNSERMKKIERKMTETMFVFITECWLDQPKILEKLGVLFRGYVHSPPTAFVLMGNFLSCPKGSQHPSALKEAFTNLGELIAQSQELVSSTKFIIVSGPNDSPAANILPRPSLPDLLVSGLKSRVPNVILATNPCRIQYCTLEIVVIREDLVTKLCRNSIHFPATKNVSSHFAKTIISQAHLSPLPLNVCPVYWEFDAALHLYPCPDVVVVGDQHKAFSEFYNNCHVVNPGSFSKGEFAFKVYYPATNEFEDCQVPD</sequence>
<evidence type="ECO:0000256" key="4">
    <source>
        <dbReference type="ARBA" id="ARBA00023125"/>
    </source>
</evidence>
<protein>
    <recommendedName>
        <fullName evidence="6">DNA polymerase epsilon subunit</fullName>
    </recommendedName>
    <alternativeName>
        <fullName evidence="6">DNA polymerase II subunit 2</fullName>
    </alternativeName>
</protein>
<dbReference type="Pfam" id="PF04042">
    <property type="entry name" value="DNA_pol_E_B"/>
    <property type="match status" value="1"/>
</dbReference>
<keyword evidence="5 6" id="KW-0539">Nucleus</keyword>
<dbReference type="Gene3D" id="1.10.8.60">
    <property type="match status" value="1"/>
</dbReference>
<evidence type="ECO:0000259" key="8">
    <source>
        <dbReference type="Pfam" id="PF12213"/>
    </source>
</evidence>
<dbReference type="EMBL" id="AP028912">
    <property type="protein sequence ID" value="BES94041.1"/>
    <property type="molecule type" value="Genomic_DNA"/>
</dbReference>
<dbReference type="Pfam" id="PF12213">
    <property type="entry name" value="Dpoe2NT"/>
    <property type="match status" value="1"/>
</dbReference>
<evidence type="ECO:0000256" key="1">
    <source>
        <dbReference type="ARBA" id="ARBA00004123"/>
    </source>
</evidence>
<evidence type="ECO:0000313" key="9">
    <source>
        <dbReference type="EMBL" id="BES94041.1"/>
    </source>
</evidence>
<evidence type="ECO:0000256" key="3">
    <source>
        <dbReference type="ARBA" id="ARBA00022705"/>
    </source>
</evidence>
<dbReference type="InterPro" id="IPR007185">
    <property type="entry name" value="DNA_pol_a/d/e_bsu"/>
</dbReference>
<feature type="domain" description="DNA polymerase alpha/delta/epsilon subunit B" evidence="7">
    <location>
        <begin position="278"/>
        <end position="478"/>
    </location>
</feature>
<name>A0ABN7AP92_9HEMI</name>
<accession>A0ABN7AP92</accession>
<keyword evidence="10" id="KW-1185">Reference proteome</keyword>
<comment type="similarity">
    <text evidence="2 6">Belongs to the DNA polymerase epsilon subunit B family.</text>
</comment>
<evidence type="ECO:0000256" key="6">
    <source>
        <dbReference type="PIRNR" id="PIRNR000799"/>
    </source>
</evidence>
<proteinExistence type="inferred from homology"/>
<evidence type="ECO:0000259" key="7">
    <source>
        <dbReference type="Pfam" id="PF04042"/>
    </source>
</evidence>
<evidence type="ECO:0000256" key="5">
    <source>
        <dbReference type="ARBA" id="ARBA00023242"/>
    </source>
</evidence>
<feature type="domain" description="DNA polymerase epsilon subunit B N-terminal" evidence="8">
    <location>
        <begin position="6"/>
        <end position="72"/>
    </location>
</feature>
<gene>
    <name evidence="9" type="ORF">NTJ_06852</name>
</gene>
<organism evidence="9 10">
    <name type="scientific">Nesidiocoris tenuis</name>
    <dbReference type="NCBI Taxonomy" id="355587"/>
    <lineage>
        <taxon>Eukaryota</taxon>
        <taxon>Metazoa</taxon>
        <taxon>Ecdysozoa</taxon>
        <taxon>Arthropoda</taxon>
        <taxon>Hexapoda</taxon>
        <taxon>Insecta</taxon>
        <taxon>Pterygota</taxon>
        <taxon>Neoptera</taxon>
        <taxon>Paraneoptera</taxon>
        <taxon>Hemiptera</taxon>
        <taxon>Heteroptera</taxon>
        <taxon>Panheteroptera</taxon>
        <taxon>Cimicomorpha</taxon>
        <taxon>Miridae</taxon>
        <taxon>Dicyphina</taxon>
        <taxon>Nesidiocoris</taxon>
    </lineage>
</organism>
<keyword evidence="3 6" id="KW-0235">DNA replication</keyword>
<dbReference type="Proteomes" id="UP001307889">
    <property type="component" value="Chromosome 4"/>
</dbReference>
<keyword evidence="4 6" id="KW-0238">DNA-binding</keyword>
<evidence type="ECO:0000256" key="2">
    <source>
        <dbReference type="ARBA" id="ARBA00009560"/>
    </source>
</evidence>
<comment type="function">
    <text evidence="6">Participates in DNA repair and in chromosomal DNA replication.</text>
</comment>
<dbReference type="PANTHER" id="PTHR12708">
    <property type="entry name" value="DNA POLYMERASE EPSILON SUBUNIT B"/>
    <property type="match status" value="1"/>
</dbReference>
<dbReference type="InterPro" id="IPR024639">
    <property type="entry name" value="DNA_pol_e_bsu_N"/>
</dbReference>
<reference evidence="9 10" key="1">
    <citation type="submission" date="2023-09" db="EMBL/GenBank/DDBJ databases">
        <title>Nesidiocoris tenuis whole genome shotgun sequence.</title>
        <authorList>
            <person name="Shibata T."/>
            <person name="Shimoda M."/>
            <person name="Kobayashi T."/>
            <person name="Uehara T."/>
        </authorList>
    </citation>
    <scope>NUCLEOTIDE SEQUENCE [LARGE SCALE GENOMIC DNA]</scope>
    <source>
        <strain evidence="9 10">Japan</strain>
    </source>
</reference>